<dbReference type="InterPro" id="IPR000524">
    <property type="entry name" value="Tscrpt_reg_HTH_GntR"/>
</dbReference>
<dbReference type="SUPFAM" id="SSF48008">
    <property type="entry name" value="GntR ligand-binding domain-like"/>
    <property type="match status" value="1"/>
</dbReference>
<gene>
    <name evidence="6" type="ORF">OG398_03485</name>
</gene>
<reference evidence="6" key="1">
    <citation type="submission" date="2022-10" db="EMBL/GenBank/DDBJ databases">
        <title>The complete genomes of actinobacterial strains from the NBC collection.</title>
        <authorList>
            <person name="Joergensen T.S."/>
            <person name="Alvarez Arevalo M."/>
            <person name="Sterndorff E.B."/>
            <person name="Faurdal D."/>
            <person name="Vuksanovic O."/>
            <person name="Mourched A.-S."/>
            <person name="Charusanti P."/>
            <person name="Shaw S."/>
            <person name="Blin K."/>
            <person name="Weber T."/>
        </authorList>
    </citation>
    <scope>NUCLEOTIDE SEQUENCE</scope>
    <source>
        <strain evidence="6">NBC_00008</strain>
    </source>
</reference>
<protein>
    <submittedName>
        <fullName evidence="6">GntR family transcriptional regulator</fullName>
    </submittedName>
</protein>
<dbReference type="AlphaFoldDB" id="A0AAU2VIP0"/>
<dbReference type="PROSITE" id="PS50949">
    <property type="entry name" value="HTH_GNTR"/>
    <property type="match status" value="1"/>
</dbReference>
<feature type="domain" description="HTH gntR-type" evidence="5">
    <location>
        <begin position="11"/>
        <end position="78"/>
    </location>
</feature>
<evidence type="ECO:0000256" key="4">
    <source>
        <dbReference type="SAM" id="MobiDB-lite"/>
    </source>
</evidence>
<dbReference type="InterPro" id="IPR011711">
    <property type="entry name" value="GntR_C"/>
</dbReference>
<dbReference type="CDD" id="cd07377">
    <property type="entry name" value="WHTH_GntR"/>
    <property type="match status" value="1"/>
</dbReference>
<dbReference type="Pfam" id="PF07729">
    <property type="entry name" value="FCD"/>
    <property type="match status" value="1"/>
</dbReference>
<keyword evidence="1" id="KW-0805">Transcription regulation</keyword>
<evidence type="ECO:0000256" key="2">
    <source>
        <dbReference type="ARBA" id="ARBA00023125"/>
    </source>
</evidence>
<dbReference type="Gene3D" id="1.10.10.10">
    <property type="entry name" value="Winged helix-like DNA-binding domain superfamily/Winged helix DNA-binding domain"/>
    <property type="match status" value="1"/>
</dbReference>
<evidence type="ECO:0000256" key="1">
    <source>
        <dbReference type="ARBA" id="ARBA00023015"/>
    </source>
</evidence>
<sequence length="224" mass="23851">MTTTESPDTGESHADHAERTIRAGILSGAYPPGARLRERELSEALGFSRIPVREALTRLTGEGLVVISPRRGASVRNLSLRDVAELFDLRLSLEVFAARRAAEACAAGRGGDRLRALMEAAQDATRRGDVHEIPAANTALHAEIVAMTGNRLLQDALQPSLGLVQWLFTLTGGLDPSVQCTEHQDICAAIYAGKADLADALAYAHIERGRGPSLAALAEVLPAE</sequence>
<dbReference type="InterPro" id="IPR008920">
    <property type="entry name" value="TF_FadR/GntR_C"/>
</dbReference>
<keyword evidence="2" id="KW-0238">DNA-binding</keyword>
<evidence type="ECO:0000313" key="6">
    <source>
        <dbReference type="EMBL" id="WTW67407.1"/>
    </source>
</evidence>
<name>A0AAU2VIP0_9ACTN</name>
<proteinExistence type="predicted"/>
<dbReference type="Gene3D" id="1.20.120.530">
    <property type="entry name" value="GntR ligand-binding domain-like"/>
    <property type="match status" value="1"/>
</dbReference>
<dbReference type="SMART" id="SM00345">
    <property type="entry name" value="HTH_GNTR"/>
    <property type="match status" value="1"/>
</dbReference>
<dbReference type="EMBL" id="CP108313">
    <property type="protein sequence ID" value="WTW67407.1"/>
    <property type="molecule type" value="Genomic_DNA"/>
</dbReference>
<dbReference type="SUPFAM" id="SSF46785">
    <property type="entry name" value="Winged helix' DNA-binding domain"/>
    <property type="match status" value="1"/>
</dbReference>
<evidence type="ECO:0000259" key="5">
    <source>
        <dbReference type="PROSITE" id="PS50949"/>
    </source>
</evidence>
<organism evidence="6">
    <name type="scientific">Streptomyces sp. NBC_00008</name>
    <dbReference type="NCBI Taxonomy" id="2903610"/>
    <lineage>
        <taxon>Bacteria</taxon>
        <taxon>Bacillati</taxon>
        <taxon>Actinomycetota</taxon>
        <taxon>Actinomycetes</taxon>
        <taxon>Kitasatosporales</taxon>
        <taxon>Streptomycetaceae</taxon>
        <taxon>Streptomyces</taxon>
    </lineage>
</organism>
<dbReference type="GO" id="GO:0003700">
    <property type="term" value="F:DNA-binding transcription factor activity"/>
    <property type="evidence" value="ECO:0007669"/>
    <property type="project" value="InterPro"/>
</dbReference>
<feature type="compositionally biased region" description="Basic and acidic residues" evidence="4">
    <location>
        <begin position="10"/>
        <end position="21"/>
    </location>
</feature>
<accession>A0AAU2VIP0</accession>
<dbReference type="SMART" id="SM00895">
    <property type="entry name" value="FCD"/>
    <property type="match status" value="1"/>
</dbReference>
<dbReference type="GO" id="GO:0003677">
    <property type="term" value="F:DNA binding"/>
    <property type="evidence" value="ECO:0007669"/>
    <property type="project" value="UniProtKB-KW"/>
</dbReference>
<dbReference type="PRINTS" id="PR00035">
    <property type="entry name" value="HTHGNTR"/>
</dbReference>
<keyword evidence="3" id="KW-0804">Transcription</keyword>
<dbReference type="InterPro" id="IPR036390">
    <property type="entry name" value="WH_DNA-bd_sf"/>
</dbReference>
<dbReference type="Pfam" id="PF00392">
    <property type="entry name" value="GntR"/>
    <property type="match status" value="1"/>
</dbReference>
<dbReference type="InterPro" id="IPR036388">
    <property type="entry name" value="WH-like_DNA-bd_sf"/>
</dbReference>
<feature type="region of interest" description="Disordered" evidence="4">
    <location>
        <begin position="1"/>
        <end position="22"/>
    </location>
</feature>
<dbReference type="PANTHER" id="PTHR43537:SF5">
    <property type="entry name" value="UXU OPERON TRANSCRIPTIONAL REGULATOR"/>
    <property type="match status" value="1"/>
</dbReference>
<dbReference type="PANTHER" id="PTHR43537">
    <property type="entry name" value="TRANSCRIPTIONAL REGULATOR, GNTR FAMILY"/>
    <property type="match status" value="1"/>
</dbReference>
<evidence type="ECO:0000256" key="3">
    <source>
        <dbReference type="ARBA" id="ARBA00023163"/>
    </source>
</evidence>